<sequence>MNIGLIILIVIACVIAVKFNQYEPFDVTNRVFDPLGQPRYGLRGERLDTHAIDDCYYDHYKCYTNTFMNNPKTARYYGRIYSCGNEKLHFPHKDR</sequence>
<evidence type="ECO:0000313" key="1">
    <source>
        <dbReference type="EMBL" id="ARF12366.1"/>
    </source>
</evidence>
<organism evidence="1">
    <name type="scientific">Klosneuvirus KNV1</name>
    <dbReference type="NCBI Taxonomy" id="1977640"/>
    <lineage>
        <taxon>Viruses</taxon>
        <taxon>Varidnaviria</taxon>
        <taxon>Bamfordvirae</taxon>
        <taxon>Nucleocytoviricota</taxon>
        <taxon>Megaviricetes</taxon>
        <taxon>Imitervirales</taxon>
        <taxon>Mimiviridae</taxon>
        <taxon>Klosneuvirinae</taxon>
        <taxon>Klosneuvirus</taxon>
    </lineage>
</organism>
<dbReference type="EMBL" id="KY684112">
    <property type="protein sequence ID" value="ARF12366.1"/>
    <property type="molecule type" value="Genomic_DNA"/>
</dbReference>
<protein>
    <submittedName>
        <fullName evidence="1">Uncharacterized protein</fullName>
    </submittedName>
</protein>
<name>A0A1V0SKY4_9VIRU</name>
<reference evidence="1" key="1">
    <citation type="journal article" date="2017" name="Science">
        <title>Giant viruses with an expanded complement of translation system components.</title>
        <authorList>
            <person name="Schulz F."/>
            <person name="Yutin N."/>
            <person name="Ivanova N.N."/>
            <person name="Ortega D.R."/>
            <person name="Lee T.K."/>
            <person name="Vierheilig J."/>
            <person name="Daims H."/>
            <person name="Horn M."/>
            <person name="Wagner M."/>
            <person name="Jensen G.J."/>
            <person name="Kyrpides N.C."/>
            <person name="Koonin E.V."/>
            <person name="Woyke T."/>
        </authorList>
    </citation>
    <scope>NUCLEOTIDE SEQUENCE</scope>
    <source>
        <strain evidence="1">KNV1</strain>
    </source>
</reference>
<gene>
    <name evidence="1" type="ORF">Klosneuvirus_5_36</name>
</gene>
<accession>A0A1V0SKY4</accession>
<proteinExistence type="predicted"/>